<evidence type="ECO:0000313" key="4">
    <source>
        <dbReference type="EMBL" id="KCV69111.1"/>
    </source>
</evidence>
<dbReference type="GO" id="GO:0001965">
    <property type="term" value="F:G-protein alpha-subunit binding"/>
    <property type="evidence" value="ECO:0007669"/>
    <property type="project" value="TreeGrafter"/>
</dbReference>
<gene>
    <name evidence="4" type="ORF">H696_04527</name>
</gene>
<keyword evidence="5" id="KW-1185">Reference proteome</keyword>
<dbReference type="GO" id="GO:0005085">
    <property type="term" value="F:guanyl-nucleotide exchange factor activity"/>
    <property type="evidence" value="ECO:0007669"/>
    <property type="project" value="UniProtKB-KW"/>
</dbReference>
<dbReference type="PANTHER" id="PTHR12425:SF5">
    <property type="entry name" value="SYNEMBRYN"/>
    <property type="match status" value="1"/>
</dbReference>
<evidence type="ECO:0000256" key="1">
    <source>
        <dbReference type="ARBA" id="ARBA00009049"/>
    </source>
</evidence>
<dbReference type="RefSeq" id="XP_009496682.1">
    <property type="nucleotide sequence ID" value="XM_009498407.1"/>
</dbReference>
<dbReference type="PANTHER" id="PTHR12425">
    <property type="entry name" value="SYNEMBRYN"/>
    <property type="match status" value="1"/>
</dbReference>
<dbReference type="Pfam" id="PF10165">
    <property type="entry name" value="Ric8"/>
    <property type="match status" value="1"/>
</dbReference>
<evidence type="ECO:0000256" key="3">
    <source>
        <dbReference type="ARBA" id="ARBA00023186"/>
    </source>
</evidence>
<dbReference type="GeneID" id="20529252"/>
<dbReference type="Proteomes" id="UP000030693">
    <property type="component" value="Unassembled WGS sequence"/>
</dbReference>
<protein>
    <recommendedName>
        <fullName evidence="6">Synembryn-A</fullName>
    </recommendedName>
</protein>
<dbReference type="eggNOG" id="KOG4464">
    <property type="taxonomic scope" value="Eukaryota"/>
</dbReference>
<organism evidence="4">
    <name type="scientific">Fonticula alba</name>
    <name type="common">Slime mold</name>
    <dbReference type="NCBI Taxonomy" id="691883"/>
    <lineage>
        <taxon>Eukaryota</taxon>
        <taxon>Rotosphaerida</taxon>
        <taxon>Fonticulaceae</taxon>
        <taxon>Fonticula</taxon>
    </lineage>
</organism>
<sequence>MSAIIQSLEKIVALSPPVKWSSSALWLEVDSPMKTATAVAQLAERLVAQLDADMDFDLEATPRAPELARGAGFTLLWALHVMTPDKAAEDEPLGSDELAILAAMRYLSRSREFTEALRSVSVPIPSPRPNVHPLAVMNRPLALGHPGALAFLNNVLHGCSESTRMKLSVLYHTGAERHLRALLANHRAIAEANRPRTLLAVARCLNLALMQLPASIRWGYPEDVTPPAPAADPVAPLSDTLLSTVYVLGSMSLLNDVSKTCIFLMEESAGLHPEDHRQSDIWAALGDLMRLASTLVRHHTRLRAERSAFFVNGPEQHQLWRPHRQALASVVGLAVAAAAMLRRPCLGASAPTAATIDAFVSVPMVADMLDSCVLDALVLLLLPSRPFARRVLQAPPSETLGLAPAQAAALGLSRLDAEARDPAARRDFLGIGQDMTDLLSEVLAAGLAHRLAVAGLAVPCSPESMPANDVDLVEAGIAMALVTSVCRVSDGVCRTLRRKWILPLDSSRAVKPEKQQTLRGSLARILTLTGIDSSTRSLMNLTFEFIWVLCCQSAKAVVAHFGHGNAAGMLANKALIPEDASDEEDDLEPIQFGDRPLRLYAKGLDFAAEVLPDEEILDVIDHVSGTSRSETPRPARAPMSTAEMEELSNMMTRLEAMGMVKNPTDDYRDD</sequence>
<dbReference type="OrthoDB" id="5585685at2759"/>
<reference evidence="4" key="1">
    <citation type="submission" date="2013-04" db="EMBL/GenBank/DDBJ databases">
        <title>The Genome Sequence of Fonticula alba ATCC 38817.</title>
        <authorList>
            <consortium name="The Broad Institute Genomics Platform"/>
            <person name="Russ C."/>
            <person name="Cuomo C."/>
            <person name="Burger G."/>
            <person name="Gray M.W."/>
            <person name="Holland P.W.H."/>
            <person name="King N."/>
            <person name="Lang F.B.F."/>
            <person name="Roger A.J."/>
            <person name="Ruiz-Trillo I."/>
            <person name="Brown M."/>
            <person name="Walker B."/>
            <person name="Young S."/>
            <person name="Zeng Q."/>
            <person name="Gargeya S."/>
            <person name="Fitzgerald M."/>
            <person name="Haas B."/>
            <person name="Abouelleil A."/>
            <person name="Allen A.W."/>
            <person name="Alvarado L."/>
            <person name="Arachchi H.M."/>
            <person name="Berlin A.M."/>
            <person name="Chapman S.B."/>
            <person name="Gainer-Dewar J."/>
            <person name="Goldberg J."/>
            <person name="Griggs A."/>
            <person name="Gujja S."/>
            <person name="Hansen M."/>
            <person name="Howarth C."/>
            <person name="Imamovic A."/>
            <person name="Ireland A."/>
            <person name="Larimer J."/>
            <person name="McCowan C."/>
            <person name="Murphy C."/>
            <person name="Pearson M."/>
            <person name="Poon T.W."/>
            <person name="Priest M."/>
            <person name="Roberts A."/>
            <person name="Saif S."/>
            <person name="Shea T."/>
            <person name="Sisk P."/>
            <person name="Sykes S."/>
            <person name="Wortman J."/>
            <person name="Nusbaum C."/>
            <person name="Birren B."/>
        </authorList>
    </citation>
    <scope>NUCLEOTIDE SEQUENCE [LARGE SCALE GENOMIC DNA]</scope>
    <source>
        <strain evidence="4">ATCC 38817</strain>
    </source>
</reference>
<dbReference type="AlphaFoldDB" id="A0A058Z4Q6"/>
<dbReference type="GO" id="GO:0007186">
    <property type="term" value="P:G protein-coupled receptor signaling pathway"/>
    <property type="evidence" value="ECO:0007669"/>
    <property type="project" value="TreeGrafter"/>
</dbReference>
<dbReference type="EMBL" id="KB932207">
    <property type="protein sequence ID" value="KCV69111.1"/>
    <property type="molecule type" value="Genomic_DNA"/>
</dbReference>
<name>A0A058Z4Q6_FONAL</name>
<proteinExistence type="inferred from homology"/>
<keyword evidence="2" id="KW-0344">Guanine-nucleotide releasing factor</keyword>
<keyword evidence="3" id="KW-0143">Chaperone</keyword>
<dbReference type="GO" id="GO:0005737">
    <property type="term" value="C:cytoplasm"/>
    <property type="evidence" value="ECO:0007669"/>
    <property type="project" value="TreeGrafter"/>
</dbReference>
<comment type="similarity">
    <text evidence="1">Belongs to the synembryn family.</text>
</comment>
<accession>A0A058Z4Q6</accession>
<evidence type="ECO:0000313" key="5">
    <source>
        <dbReference type="Proteomes" id="UP000030693"/>
    </source>
</evidence>
<evidence type="ECO:0000256" key="2">
    <source>
        <dbReference type="ARBA" id="ARBA00022658"/>
    </source>
</evidence>
<evidence type="ECO:0008006" key="6">
    <source>
        <dbReference type="Google" id="ProtNLM"/>
    </source>
</evidence>
<dbReference type="InterPro" id="IPR019318">
    <property type="entry name" value="Gua_nucleotide_exch_fac_Ric8"/>
</dbReference>
<dbReference type="STRING" id="691883.A0A058Z4Q6"/>